<sequence length="198" mass="20743">MHLAPTQRRRRLRAEPCARVRTVPPGRGEPVGRRAVVRRTGPEVRRTAAICCDDVNVPAVRALDPVNPWRRTDGPWVRPRVVGAHARPTVKCLLSRCPVADAGGGGAVPGEADGGKAAGTKAAVATYRMCQEIAGEAGRARSGSPAVLGGGGPERLNRTAQTNTFGGGVSEVQRETVATTRLGCARTACTERAQRGPA</sequence>
<proteinExistence type="predicted"/>
<evidence type="ECO:0000259" key="2">
    <source>
        <dbReference type="Pfam" id="PF00441"/>
    </source>
</evidence>
<dbReference type="Gene3D" id="1.20.140.10">
    <property type="entry name" value="Butyryl-CoA Dehydrogenase, subunit A, domain 3"/>
    <property type="match status" value="1"/>
</dbReference>
<evidence type="ECO:0000256" key="1">
    <source>
        <dbReference type="ARBA" id="ARBA00022630"/>
    </source>
</evidence>
<dbReference type="RefSeq" id="WP_158922578.1">
    <property type="nucleotide sequence ID" value="NZ_CP047020.1"/>
</dbReference>
<keyword evidence="4" id="KW-1185">Reference proteome</keyword>
<organism evidence="3 4">
    <name type="scientific">Streptomyces broussonetiae</name>
    <dbReference type="NCBI Taxonomy" id="2686304"/>
    <lineage>
        <taxon>Bacteria</taxon>
        <taxon>Bacillati</taxon>
        <taxon>Actinomycetota</taxon>
        <taxon>Actinomycetes</taxon>
        <taxon>Kitasatosporales</taxon>
        <taxon>Streptomycetaceae</taxon>
        <taxon>Streptomyces</taxon>
    </lineage>
</organism>
<name>A0A6I6N2L7_9ACTN</name>
<dbReference type="SUPFAM" id="SSF47203">
    <property type="entry name" value="Acyl-CoA dehydrogenase C-terminal domain-like"/>
    <property type="match status" value="1"/>
</dbReference>
<feature type="domain" description="Acyl-CoA dehydrogenase/oxidase C-terminal" evidence="2">
    <location>
        <begin position="106"/>
        <end position="179"/>
    </location>
</feature>
<evidence type="ECO:0000313" key="4">
    <source>
        <dbReference type="Proteomes" id="UP000436138"/>
    </source>
</evidence>
<dbReference type="InterPro" id="IPR036250">
    <property type="entry name" value="AcylCo_DH-like_C"/>
</dbReference>
<keyword evidence="1" id="KW-0285">Flavoprotein</keyword>
<dbReference type="InterPro" id="IPR009075">
    <property type="entry name" value="AcylCo_DH/oxidase_C"/>
</dbReference>
<gene>
    <name evidence="3" type="ORF">GQF42_22380</name>
</gene>
<accession>A0A6I6N2L7</accession>
<dbReference type="Proteomes" id="UP000436138">
    <property type="component" value="Chromosome"/>
</dbReference>
<dbReference type="Pfam" id="PF00441">
    <property type="entry name" value="Acyl-CoA_dh_1"/>
    <property type="match status" value="1"/>
</dbReference>
<dbReference type="GO" id="GO:0016627">
    <property type="term" value="F:oxidoreductase activity, acting on the CH-CH group of donors"/>
    <property type="evidence" value="ECO:0007669"/>
    <property type="project" value="InterPro"/>
</dbReference>
<dbReference type="KEGG" id="sbro:GQF42_22380"/>
<evidence type="ECO:0000313" key="3">
    <source>
        <dbReference type="EMBL" id="QHA05664.1"/>
    </source>
</evidence>
<protein>
    <recommendedName>
        <fullName evidence="2">Acyl-CoA dehydrogenase/oxidase C-terminal domain-containing protein</fullName>
    </recommendedName>
</protein>
<reference evidence="3 4" key="1">
    <citation type="submission" date="2019-12" db="EMBL/GenBank/DDBJ databases">
        <title>Streptomyces sp. strain T44 isolated from rhizosphere soil of Broussonetia papyrifera.</title>
        <authorList>
            <person name="Mo P."/>
        </authorList>
    </citation>
    <scope>NUCLEOTIDE SEQUENCE [LARGE SCALE GENOMIC DNA]</scope>
    <source>
        <strain evidence="3 4">T44</strain>
    </source>
</reference>
<dbReference type="AlphaFoldDB" id="A0A6I6N2L7"/>
<dbReference type="EMBL" id="CP047020">
    <property type="protein sequence ID" value="QHA05664.1"/>
    <property type="molecule type" value="Genomic_DNA"/>
</dbReference>